<dbReference type="Proteomes" id="UP000523447">
    <property type="component" value="Unassembled WGS sequence"/>
</dbReference>
<accession>A0A7X6RKB9</accession>
<organism evidence="2 3">
    <name type="scientific">Nocardia veterana</name>
    <dbReference type="NCBI Taxonomy" id="132249"/>
    <lineage>
        <taxon>Bacteria</taxon>
        <taxon>Bacillati</taxon>
        <taxon>Actinomycetota</taxon>
        <taxon>Actinomycetes</taxon>
        <taxon>Mycobacteriales</taxon>
        <taxon>Nocardiaceae</taxon>
        <taxon>Nocardia</taxon>
    </lineage>
</organism>
<dbReference type="AlphaFoldDB" id="A0A7X6RKB9"/>
<reference evidence="2 3" key="1">
    <citation type="submission" date="2020-04" db="EMBL/GenBank/DDBJ databases">
        <title>MicrobeNet Type strains.</title>
        <authorList>
            <person name="Nicholson A.C."/>
        </authorList>
    </citation>
    <scope>NUCLEOTIDE SEQUENCE [LARGE SCALE GENOMIC DNA]</scope>
    <source>
        <strain evidence="2 3">DSM 44445</strain>
    </source>
</reference>
<evidence type="ECO:0008006" key="4">
    <source>
        <dbReference type="Google" id="ProtNLM"/>
    </source>
</evidence>
<evidence type="ECO:0000313" key="3">
    <source>
        <dbReference type="Proteomes" id="UP000523447"/>
    </source>
</evidence>
<feature type="compositionally biased region" description="Low complexity" evidence="1">
    <location>
        <begin position="106"/>
        <end position="125"/>
    </location>
</feature>
<dbReference type="RefSeq" id="WP_040724363.1">
    <property type="nucleotide sequence ID" value="NZ_CAWPHS010000024.1"/>
</dbReference>
<protein>
    <recommendedName>
        <fullName evidence="4">Excreted virulence factor EspC (Type VII ESX diderm)</fullName>
    </recommendedName>
</protein>
<dbReference type="EMBL" id="JAAXPE010000030">
    <property type="protein sequence ID" value="NKY88489.1"/>
    <property type="molecule type" value="Genomic_DNA"/>
</dbReference>
<evidence type="ECO:0000313" key="2">
    <source>
        <dbReference type="EMBL" id="NKY88489.1"/>
    </source>
</evidence>
<keyword evidence="3" id="KW-1185">Reference proteome</keyword>
<sequence>MGELDLGNGSSLPLYLDPDTFDSAVAGVVWTYDSLTRLLGSLKNTGIDNPGLGDGAVASACAEFRGAWVTETELTAKAVGIIVDLLPRVERDYQDTDRDGGGSIGAAGDSNGAVPSVVPPVTDSSGRPPRG</sequence>
<gene>
    <name evidence="2" type="ORF">HGA07_23065</name>
</gene>
<proteinExistence type="predicted"/>
<comment type="caution">
    <text evidence="2">The sequence shown here is derived from an EMBL/GenBank/DDBJ whole genome shotgun (WGS) entry which is preliminary data.</text>
</comment>
<evidence type="ECO:0000256" key="1">
    <source>
        <dbReference type="SAM" id="MobiDB-lite"/>
    </source>
</evidence>
<feature type="region of interest" description="Disordered" evidence="1">
    <location>
        <begin position="93"/>
        <end position="131"/>
    </location>
</feature>
<name>A0A7X6RKB9_9NOCA</name>